<evidence type="ECO:0000256" key="5">
    <source>
        <dbReference type="ARBA" id="ARBA00023242"/>
    </source>
</evidence>
<sequence length="214" mass="24068">MLQSEMSTRKKEPQRNLHEQPQRSSWPQGPAEPTVRRKILKPLLEKRRRDRINQSLSRLRGLLLPHTQDGPERRVEKAEILEHTVLFLTGQSSGPPQGPQGPSPQLHVSCEEGFSACLNRATLFLESGHTAPGLARRMQAELRLRSDPRSVSARLKTFPQSVLVLRELKHRRTQSVNHNDAPRAQATAHAHCSGDSGLNKGPSLGPQSLWRPWP</sequence>
<evidence type="ECO:0000313" key="9">
    <source>
        <dbReference type="Proteomes" id="UP001460270"/>
    </source>
</evidence>
<evidence type="ECO:0000256" key="1">
    <source>
        <dbReference type="ARBA" id="ARBA00004123"/>
    </source>
</evidence>
<evidence type="ECO:0000256" key="6">
    <source>
        <dbReference type="SAM" id="MobiDB-lite"/>
    </source>
</evidence>
<protein>
    <recommendedName>
        <fullName evidence="7">BHLH domain-containing protein</fullName>
    </recommendedName>
</protein>
<feature type="compositionally biased region" description="Basic residues" evidence="6">
    <location>
        <begin position="36"/>
        <end position="46"/>
    </location>
</feature>
<dbReference type="PROSITE" id="PS50888">
    <property type="entry name" value="BHLH"/>
    <property type="match status" value="1"/>
</dbReference>
<evidence type="ECO:0000256" key="2">
    <source>
        <dbReference type="ARBA" id="ARBA00022491"/>
    </source>
</evidence>
<dbReference type="Proteomes" id="UP001460270">
    <property type="component" value="Unassembled WGS sequence"/>
</dbReference>
<dbReference type="Pfam" id="PF00010">
    <property type="entry name" value="HLH"/>
    <property type="match status" value="1"/>
</dbReference>
<gene>
    <name evidence="8" type="ORF">WMY93_025501</name>
</gene>
<dbReference type="InterPro" id="IPR036638">
    <property type="entry name" value="HLH_DNA-bd_sf"/>
</dbReference>
<dbReference type="InterPro" id="IPR011598">
    <property type="entry name" value="bHLH_dom"/>
</dbReference>
<feature type="domain" description="BHLH" evidence="7">
    <location>
        <begin position="36"/>
        <end position="91"/>
    </location>
</feature>
<comment type="subcellular location">
    <subcellularLocation>
        <location evidence="1">Nucleus</location>
    </subcellularLocation>
</comment>
<feature type="region of interest" description="Disordered" evidence="6">
    <location>
        <begin position="1"/>
        <end position="46"/>
    </location>
</feature>
<dbReference type="InterPro" id="IPR050370">
    <property type="entry name" value="HES_HEY"/>
</dbReference>
<feature type="compositionally biased region" description="Basic and acidic residues" evidence="6">
    <location>
        <begin position="7"/>
        <end position="21"/>
    </location>
</feature>
<comment type="caution">
    <text evidence="8">The sequence shown here is derived from an EMBL/GenBank/DDBJ whole genome shotgun (WGS) entry which is preliminary data.</text>
</comment>
<accession>A0AAW0N0J8</accession>
<evidence type="ECO:0000259" key="7">
    <source>
        <dbReference type="PROSITE" id="PS50888"/>
    </source>
</evidence>
<proteinExistence type="predicted"/>
<dbReference type="AlphaFoldDB" id="A0AAW0N0J8"/>
<keyword evidence="5" id="KW-0539">Nucleus</keyword>
<reference evidence="9" key="1">
    <citation type="submission" date="2024-04" db="EMBL/GenBank/DDBJ databases">
        <title>Salinicola lusitanus LLJ914,a marine bacterium isolated from the Okinawa Trough.</title>
        <authorList>
            <person name="Li J."/>
        </authorList>
    </citation>
    <scope>NUCLEOTIDE SEQUENCE [LARGE SCALE GENOMIC DNA]</scope>
</reference>
<evidence type="ECO:0000256" key="3">
    <source>
        <dbReference type="ARBA" id="ARBA00023015"/>
    </source>
</evidence>
<feature type="region of interest" description="Disordered" evidence="6">
    <location>
        <begin position="173"/>
        <end position="214"/>
    </location>
</feature>
<dbReference type="GO" id="GO:0005634">
    <property type="term" value="C:nucleus"/>
    <property type="evidence" value="ECO:0007669"/>
    <property type="project" value="UniProtKB-SubCell"/>
</dbReference>
<evidence type="ECO:0000256" key="4">
    <source>
        <dbReference type="ARBA" id="ARBA00023163"/>
    </source>
</evidence>
<dbReference type="SUPFAM" id="SSF47459">
    <property type="entry name" value="HLH, helix-loop-helix DNA-binding domain"/>
    <property type="match status" value="1"/>
</dbReference>
<organism evidence="8 9">
    <name type="scientific">Mugilogobius chulae</name>
    <name type="common">yellowstripe goby</name>
    <dbReference type="NCBI Taxonomy" id="88201"/>
    <lineage>
        <taxon>Eukaryota</taxon>
        <taxon>Metazoa</taxon>
        <taxon>Chordata</taxon>
        <taxon>Craniata</taxon>
        <taxon>Vertebrata</taxon>
        <taxon>Euteleostomi</taxon>
        <taxon>Actinopterygii</taxon>
        <taxon>Neopterygii</taxon>
        <taxon>Teleostei</taxon>
        <taxon>Neoteleostei</taxon>
        <taxon>Acanthomorphata</taxon>
        <taxon>Gobiaria</taxon>
        <taxon>Gobiiformes</taxon>
        <taxon>Gobioidei</taxon>
        <taxon>Gobiidae</taxon>
        <taxon>Gobionellinae</taxon>
        <taxon>Mugilogobius</taxon>
    </lineage>
</organism>
<dbReference type="SMART" id="SM00353">
    <property type="entry name" value="HLH"/>
    <property type="match status" value="1"/>
</dbReference>
<keyword evidence="2" id="KW-0678">Repressor</keyword>
<keyword evidence="3" id="KW-0805">Transcription regulation</keyword>
<dbReference type="EMBL" id="JBBPFD010000019">
    <property type="protein sequence ID" value="KAK7885880.1"/>
    <property type="molecule type" value="Genomic_DNA"/>
</dbReference>
<dbReference type="Gene3D" id="4.10.280.10">
    <property type="entry name" value="Helix-loop-helix DNA-binding domain"/>
    <property type="match status" value="1"/>
</dbReference>
<dbReference type="GO" id="GO:0046983">
    <property type="term" value="F:protein dimerization activity"/>
    <property type="evidence" value="ECO:0007669"/>
    <property type="project" value="InterPro"/>
</dbReference>
<dbReference type="PANTHER" id="PTHR10985">
    <property type="entry name" value="BASIC HELIX-LOOP-HELIX TRANSCRIPTION FACTOR, HES-RELATED"/>
    <property type="match status" value="1"/>
</dbReference>
<keyword evidence="4" id="KW-0804">Transcription</keyword>
<evidence type="ECO:0000313" key="8">
    <source>
        <dbReference type="EMBL" id="KAK7885880.1"/>
    </source>
</evidence>
<name>A0AAW0N0J8_9GOBI</name>
<keyword evidence="9" id="KW-1185">Reference proteome</keyword>